<feature type="transmembrane region" description="Helical" evidence="5">
    <location>
        <begin position="169"/>
        <end position="192"/>
    </location>
</feature>
<evidence type="ECO:0000256" key="2">
    <source>
        <dbReference type="ARBA" id="ARBA00022692"/>
    </source>
</evidence>
<feature type="transmembrane region" description="Helical" evidence="5">
    <location>
        <begin position="73"/>
        <end position="90"/>
    </location>
</feature>
<feature type="transmembrane region" description="Helical" evidence="5">
    <location>
        <begin position="198"/>
        <end position="219"/>
    </location>
</feature>
<protein>
    <submittedName>
        <fullName evidence="7">ZIP family metal transporter</fullName>
    </submittedName>
    <submittedName>
        <fullName evidence="6">Zinc transporter ZupT</fullName>
    </submittedName>
</protein>
<evidence type="ECO:0000313" key="6">
    <source>
        <dbReference type="EMBL" id="KRG19962.1"/>
    </source>
</evidence>
<proteinExistence type="predicted"/>
<dbReference type="PANTHER" id="PTHR11040:SF205">
    <property type="entry name" value="ZINC TRANSPORTER ZUPT"/>
    <property type="match status" value="1"/>
</dbReference>
<dbReference type="STRING" id="437022.CC99x_00183"/>
<dbReference type="Pfam" id="PF02535">
    <property type="entry name" value="Zip"/>
    <property type="match status" value="1"/>
</dbReference>
<comment type="subcellular location">
    <subcellularLocation>
        <location evidence="1">Membrane</location>
        <topology evidence="1">Multi-pass membrane protein</topology>
    </subcellularLocation>
</comment>
<name>A0A0Q9YRA4_9GAMM</name>
<feature type="transmembrane region" description="Helical" evidence="5">
    <location>
        <begin position="6"/>
        <end position="30"/>
    </location>
</feature>
<keyword evidence="8" id="KW-1185">Reference proteome</keyword>
<accession>A0A0Q9YRA4</accession>
<reference evidence="7" key="3">
    <citation type="submission" date="2021-06" db="EMBL/GenBank/DDBJ databases">
        <title>Genomic Description and Analysis of Intracellular Bacteria, Candidatus Berkiella cookevillensis and Candidatus Berkiella aquae.</title>
        <authorList>
            <person name="Kidane D.T."/>
            <person name="Mehari Y.T."/>
            <person name="Rice F.C."/>
            <person name="Arivett B.A."/>
            <person name="Farone A.L."/>
            <person name="Berk S.G."/>
            <person name="Farone M.B."/>
        </authorList>
    </citation>
    <scope>NUCLEOTIDE SEQUENCE</scope>
    <source>
        <strain evidence="7">CC99</strain>
    </source>
</reference>
<dbReference type="GO" id="GO:0016020">
    <property type="term" value="C:membrane"/>
    <property type="evidence" value="ECO:0007669"/>
    <property type="project" value="UniProtKB-SubCell"/>
</dbReference>
<evidence type="ECO:0000256" key="1">
    <source>
        <dbReference type="ARBA" id="ARBA00004141"/>
    </source>
</evidence>
<reference evidence="6" key="1">
    <citation type="submission" date="2015-09" db="EMBL/GenBank/DDBJ databases">
        <title>Draft Genome Sequences of Two Novel Amoeba-resistant Intranuclear Bacteria, Candidatus Berkiella cookevillensis and Candidatus Berkiella aquae.</title>
        <authorList>
            <person name="Mehari Y.T."/>
            <person name="Arivett B.A."/>
            <person name="Farone A.L."/>
            <person name="Gunderson J.H."/>
            <person name="Farone M.B."/>
        </authorList>
    </citation>
    <scope>NUCLEOTIDE SEQUENCE [LARGE SCALE GENOMIC DNA]</scope>
    <source>
        <strain evidence="6">CC99</strain>
    </source>
</reference>
<evidence type="ECO:0000256" key="3">
    <source>
        <dbReference type="ARBA" id="ARBA00022989"/>
    </source>
</evidence>
<gene>
    <name evidence="6" type="primary">zupT</name>
    <name evidence="6" type="ORF">CC99x_00183</name>
    <name evidence="7" type="ORF">CC99x_006015</name>
</gene>
<evidence type="ECO:0000256" key="5">
    <source>
        <dbReference type="SAM" id="Phobius"/>
    </source>
</evidence>
<evidence type="ECO:0000313" key="8">
    <source>
        <dbReference type="Proteomes" id="UP000051494"/>
    </source>
</evidence>
<dbReference type="AlphaFoldDB" id="A0A0Q9YRA4"/>
<dbReference type="OrthoDB" id="9787346at2"/>
<keyword evidence="4 5" id="KW-0472">Membrane</keyword>
<dbReference type="Proteomes" id="UP000051494">
    <property type="component" value="Unassembled WGS sequence"/>
</dbReference>
<dbReference type="EMBL" id="LKHV01000001">
    <property type="protein sequence ID" value="KRG19962.1"/>
    <property type="molecule type" value="Genomic_DNA"/>
</dbReference>
<dbReference type="PATRIC" id="fig|1590042.3.peg.187"/>
<dbReference type="EMBL" id="LKHV02000001">
    <property type="protein sequence ID" value="MCS5708460.1"/>
    <property type="molecule type" value="Genomic_DNA"/>
</dbReference>
<dbReference type="PANTHER" id="PTHR11040">
    <property type="entry name" value="ZINC/IRON TRANSPORTER"/>
    <property type="match status" value="1"/>
</dbReference>
<keyword evidence="3 5" id="KW-1133">Transmembrane helix</keyword>
<sequence length="253" mass="26911">MVDNALPALGLSFLAGLATTIGGILCIYIGRESSVKMGAALALTAGVMLYVSFMELLPEGQLLLSSSFPNLNALLILHCLILTLIVIFFLEKGHKKCLSEEALLYKSSLFIVVSLTLHNFPEGMATLASTLADFKLGLVSAFAIAMHNIPEGLAIAIPVYKLTGSYKKAIFYAFLSGMAEPIGALIGLFFLNQFMSEAVLGVILCSIATIMIYISMIQIIPLARGMAKTSVVTMATLAGMLVMGLSITLFSLS</sequence>
<reference evidence="7" key="2">
    <citation type="journal article" date="2016" name="Genome Announc.">
        <title>Draft Genome Sequences of Two Novel Amoeba-Resistant Intranuclear Bacteria, 'Candidatus Berkiella cookevillensis' and 'Candidatus Berkiella aquae'.</title>
        <authorList>
            <person name="Mehari Y.T."/>
            <person name="Arivett B.A."/>
            <person name="Farone A.L."/>
            <person name="Gunderson J.H."/>
            <person name="Farone M.B."/>
        </authorList>
    </citation>
    <scope>NUCLEOTIDE SEQUENCE</scope>
    <source>
        <strain evidence="7">CC99</strain>
    </source>
</reference>
<dbReference type="GO" id="GO:0005385">
    <property type="term" value="F:zinc ion transmembrane transporter activity"/>
    <property type="evidence" value="ECO:0007669"/>
    <property type="project" value="TreeGrafter"/>
</dbReference>
<dbReference type="InterPro" id="IPR003689">
    <property type="entry name" value="ZIP"/>
</dbReference>
<evidence type="ECO:0000256" key="4">
    <source>
        <dbReference type="ARBA" id="ARBA00023136"/>
    </source>
</evidence>
<dbReference type="RefSeq" id="WP_057622694.1">
    <property type="nucleotide sequence ID" value="NZ_LKHV02000001.1"/>
</dbReference>
<organism evidence="6">
    <name type="scientific">Candidatus Berkiella cookevillensis</name>
    <dbReference type="NCBI Taxonomy" id="437022"/>
    <lineage>
        <taxon>Bacteria</taxon>
        <taxon>Pseudomonadati</taxon>
        <taxon>Pseudomonadota</taxon>
        <taxon>Gammaproteobacteria</taxon>
        <taxon>Candidatus Berkiellales</taxon>
        <taxon>Candidatus Berkiellaceae</taxon>
        <taxon>Candidatus Berkiella</taxon>
    </lineage>
</organism>
<feature type="transmembrane region" description="Helical" evidence="5">
    <location>
        <begin position="37"/>
        <end position="53"/>
    </location>
</feature>
<keyword evidence="2 5" id="KW-0812">Transmembrane</keyword>
<evidence type="ECO:0000313" key="7">
    <source>
        <dbReference type="EMBL" id="MCS5708460.1"/>
    </source>
</evidence>
<feature type="transmembrane region" description="Helical" evidence="5">
    <location>
        <begin position="138"/>
        <end position="157"/>
    </location>
</feature>
<comment type="caution">
    <text evidence="6">The sequence shown here is derived from an EMBL/GenBank/DDBJ whole genome shotgun (WGS) entry which is preliminary data.</text>
</comment>
<feature type="transmembrane region" description="Helical" evidence="5">
    <location>
        <begin position="231"/>
        <end position="252"/>
    </location>
</feature>